<gene>
    <name evidence="12" type="ORF">HPB51_023631</name>
</gene>
<evidence type="ECO:0000256" key="8">
    <source>
        <dbReference type="ARBA" id="ARBA00022989"/>
    </source>
</evidence>
<reference evidence="12" key="1">
    <citation type="journal article" date="2020" name="Cell">
        <title>Large-Scale Comparative Analyses of Tick Genomes Elucidate Their Genetic Diversity and Vector Capacities.</title>
        <authorList>
            <consortium name="Tick Genome and Microbiome Consortium (TIGMIC)"/>
            <person name="Jia N."/>
            <person name="Wang J."/>
            <person name="Shi W."/>
            <person name="Du L."/>
            <person name="Sun Y."/>
            <person name="Zhan W."/>
            <person name="Jiang J.F."/>
            <person name="Wang Q."/>
            <person name="Zhang B."/>
            <person name="Ji P."/>
            <person name="Bell-Sakyi L."/>
            <person name="Cui X.M."/>
            <person name="Yuan T.T."/>
            <person name="Jiang B.G."/>
            <person name="Yang W.F."/>
            <person name="Lam T.T."/>
            <person name="Chang Q.C."/>
            <person name="Ding S.J."/>
            <person name="Wang X.J."/>
            <person name="Zhu J.G."/>
            <person name="Ruan X.D."/>
            <person name="Zhao L."/>
            <person name="Wei J.T."/>
            <person name="Ye R.Z."/>
            <person name="Que T.C."/>
            <person name="Du C.H."/>
            <person name="Zhou Y.H."/>
            <person name="Cheng J.X."/>
            <person name="Dai P.F."/>
            <person name="Guo W.B."/>
            <person name="Han X.H."/>
            <person name="Huang E.J."/>
            <person name="Li L.F."/>
            <person name="Wei W."/>
            <person name="Gao Y.C."/>
            <person name="Liu J.Z."/>
            <person name="Shao H.Z."/>
            <person name="Wang X."/>
            <person name="Wang C.C."/>
            <person name="Yang T.C."/>
            <person name="Huo Q.B."/>
            <person name="Li W."/>
            <person name="Chen H.Y."/>
            <person name="Chen S.E."/>
            <person name="Zhou L.G."/>
            <person name="Ni X.B."/>
            <person name="Tian J.H."/>
            <person name="Sheng Y."/>
            <person name="Liu T."/>
            <person name="Pan Y.S."/>
            <person name="Xia L.Y."/>
            <person name="Li J."/>
            <person name="Zhao F."/>
            <person name="Cao W.C."/>
        </authorList>
    </citation>
    <scope>NUCLEOTIDE SEQUENCE</scope>
    <source>
        <strain evidence="12">Rmic-2018</strain>
    </source>
</reference>
<dbReference type="Pfam" id="PF23113">
    <property type="entry name" value="MARCHF6_C"/>
    <property type="match status" value="1"/>
</dbReference>
<dbReference type="InterPro" id="IPR056521">
    <property type="entry name" value="MARCHF6-like_C"/>
</dbReference>
<organism evidence="12 13">
    <name type="scientific">Rhipicephalus microplus</name>
    <name type="common">Cattle tick</name>
    <name type="synonym">Boophilus microplus</name>
    <dbReference type="NCBI Taxonomy" id="6941"/>
    <lineage>
        <taxon>Eukaryota</taxon>
        <taxon>Metazoa</taxon>
        <taxon>Ecdysozoa</taxon>
        <taxon>Arthropoda</taxon>
        <taxon>Chelicerata</taxon>
        <taxon>Arachnida</taxon>
        <taxon>Acari</taxon>
        <taxon>Parasitiformes</taxon>
        <taxon>Ixodida</taxon>
        <taxon>Ixodoidea</taxon>
        <taxon>Ixodidae</taxon>
        <taxon>Rhipicephalinae</taxon>
        <taxon>Rhipicephalus</taxon>
        <taxon>Boophilus</taxon>
    </lineage>
</organism>
<dbReference type="AlphaFoldDB" id="A0A9J6DDM6"/>
<dbReference type="GO" id="GO:0036503">
    <property type="term" value="P:ERAD pathway"/>
    <property type="evidence" value="ECO:0007669"/>
    <property type="project" value="TreeGrafter"/>
</dbReference>
<proteinExistence type="predicted"/>
<keyword evidence="8 10" id="KW-1133">Transmembrane helix</keyword>
<keyword evidence="6 10" id="KW-0812">Transmembrane</keyword>
<evidence type="ECO:0000256" key="7">
    <source>
        <dbReference type="ARBA" id="ARBA00022786"/>
    </source>
</evidence>
<evidence type="ECO:0000256" key="10">
    <source>
        <dbReference type="SAM" id="Phobius"/>
    </source>
</evidence>
<comment type="catalytic activity">
    <reaction evidence="1">
        <text>S-ubiquitinyl-[E2 ubiquitin-conjugating enzyme]-L-cysteine + [acceptor protein]-L-lysine = [E2 ubiquitin-conjugating enzyme]-L-cysteine + N(6)-ubiquitinyl-[acceptor protein]-L-lysine.</text>
        <dbReference type="EC" id="2.3.2.27"/>
    </reaction>
</comment>
<evidence type="ECO:0000259" key="11">
    <source>
        <dbReference type="Pfam" id="PF23113"/>
    </source>
</evidence>
<evidence type="ECO:0000256" key="1">
    <source>
        <dbReference type="ARBA" id="ARBA00000900"/>
    </source>
</evidence>
<evidence type="ECO:0000256" key="2">
    <source>
        <dbReference type="ARBA" id="ARBA00004141"/>
    </source>
</evidence>
<evidence type="ECO:0000256" key="4">
    <source>
        <dbReference type="ARBA" id="ARBA00012483"/>
    </source>
</evidence>
<dbReference type="PANTHER" id="PTHR13145:SF0">
    <property type="entry name" value="E3 UBIQUITIN-PROTEIN LIGASE MARCHF6"/>
    <property type="match status" value="1"/>
</dbReference>
<evidence type="ECO:0000256" key="5">
    <source>
        <dbReference type="ARBA" id="ARBA00022679"/>
    </source>
</evidence>
<dbReference type="Proteomes" id="UP000821866">
    <property type="component" value="Chromosome 8"/>
</dbReference>
<name>A0A9J6DDM6_RHIMP</name>
<dbReference type="GO" id="GO:0005789">
    <property type="term" value="C:endoplasmic reticulum membrane"/>
    <property type="evidence" value="ECO:0007669"/>
    <property type="project" value="TreeGrafter"/>
</dbReference>
<comment type="subcellular location">
    <subcellularLocation>
        <location evidence="2">Membrane</location>
        <topology evidence="2">Multi-pass membrane protein</topology>
    </subcellularLocation>
</comment>
<keyword evidence="9 10" id="KW-0472">Membrane</keyword>
<keyword evidence="7" id="KW-0833">Ubl conjugation pathway</keyword>
<evidence type="ECO:0000256" key="6">
    <source>
        <dbReference type="ARBA" id="ARBA00022692"/>
    </source>
</evidence>
<feature type="transmembrane region" description="Helical" evidence="10">
    <location>
        <begin position="12"/>
        <end position="37"/>
    </location>
</feature>
<evidence type="ECO:0000313" key="12">
    <source>
        <dbReference type="EMBL" id="KAH8019966.1"/>
    </source>
</evidence>
<sequence>MYQDGVRQLNLRLVVMDLVVPVVVVLGLALAVPYLLATSLVPAFGSSMETQNLVLRRIYPSLLALCAFMAFMVFQVRQFCRLYEHIKNDKYLVGRRLVNYEHRRPASSFATTSQLTASS</sequence>
<accession>A0A9J6DDM6</accession>
<evidence type="ECO:0000256" key="3">
    <source>
        <dbReference type="ARBA" id="ARBA00004906"/>
    </source>
</evidence>
<keyword evidence="13" id="KW-1185">Reference proteome</keyword>
<comment type="pathway">
    <text evidence="3">Protein modification; protein ubiquitination.</text>
</comment>
<feature type="transmembrane region" description="Helical" evidence="10">
    <location>
        <begin position="57"/>
        <end position="76"/>
    </location>
</feature>
<reference evidence="12" key="2">
    <citation type="submission" date="2021-09" db="EMBL/GenBank/DDBJ databases">
        <authorList>
            <person name="Jia N."/>
            <person name="Wang J."/>
            <person name="Shi W."/>
            <person name="Du L."/>
            <person name="Sun Y."/>
            <person name="Zhan W."/>
            <person name="Jiang J."/>
            <person name="Wang Q."/>
            <person name="Zhang B."/>
            <person name="Ji P."/>
            <person name="Sakyi L.B."/>
            <person name="Cui X."/>
            <person name="Yuan T."/>
            <person name="Jiang B."/>
            <person name="Yang W."/>
            <person name="Lam T.T.-Y."/>
            <person name="Chang Q."/>
            <person name="Ding S."/>
            <person name="Wang X."/>
            <person name="Zhu J."/>
            <person name="Ruan X."/>
            <person name="Zhao L."/>
            <person name="Wei J."/>
            <person name="Que T."/>
            <person name="Du C."/>
            <person name="Cheng J."/>
            <person name="Dai P."/>
            <person name="Han X."/>
            <person name="Huang E."/>
            <person name="Gao Y."/>
            <person name="Liu J."/>
            <person name="Shao H."/>
            <person name="Ye R."/>
            <person name="Li L."/>
            <person name="Wei W."/>
            <person name="Wang X."/>
            <person name="Wang C."/>
            <person name="Huo Q."/>
            <person name="Li W."/>
            <person name="Guo W."/>
            <person name="Chen H."/>
            <person name="Chen S."/>
            <person name="Zhou L."/>
            <person name="Zhou L."/>
            <person name="Ni X."/>
            <person name="Tian J."/>
            <person name="Zhou Y."/>
            <person name="Sheng Y."/>
            <person name="Liu T."/>
            <person name="Pan Y."/>
            <person name="Xia L."/>
            <person name="Li J."/>
            <person name="Zhao F."/>
            <person name="Cao W."/>
        </authorList>
    </citation>
    <scope>NUCLEOTIDE SEQUENCE</scope>
    <source>
        <strain evidence="12">Rmic-2018</strain>
        <tissue evidence="12">Larvae</tissue>
    </source>
</reference>
<evidence type="ECO:0000313" key="13">
    <source>
        <dbReference type="Proteomes" id="UP000821866"/>
    </source>
</evidence>
<feature type="domain" description="E3 ubiquitin-protein ligase MARCHF6-like C-terminal" evidence="11">
    <location>
        <begin position="2"/>
        <end position="87"/>
    </location>
</feature>
<comment type="caution">
    <text evidence="12">The sequence shown here is derived from an EMBL/GenBank/DDBJ whole genome shotgun (WGS) entry which is preliminary data.</text>
</comment>
<evidence type="ECO:0000256" key="9">
    <source>
        <dbReference type="ARBA" id="ARBA00023136"/>
    </source>
</evidence>
<keyword evidence="5" id="KW-0808">Transferase</keyword>
<dbReference type="PANTHER" id="PTHR13145">
    <property type="entry name" value="SSM4 PROTEIN"/>
    <property type="match status" value="1"/>
</dbReference>
<dbReference type="GO" id="GO:0061630">
    <property type="term" value="F:ubiquitin protein ligase activity"/>
    <property type="evidence" value="ECO:0007669"/>
    <property type="project" value="UniProtKB-EC"/>
</dbReference>
<dbReference type="EMBL" id="JABSTU010000010">
    <property type="protein sequence ID" value="KAH8019966.1"/>
    <property type="molecule type" value="Genomic_DNA"/>
</dbReference>
<dbReference type="VEuPathDB" id="VectorBase:LOC119176577"/>
<protein>
    <recommendedName>
        <fullName evidence="4">RING-type E3 ubiquitin transferase</fullName>
        <ecNumber evidence="4">2.3.2.27</ecNumber>
    </recommendedName>
</protein>
<dbReference type="EC" id="2.3.2.27" evidence="4"/>